<feature type="signal peptide" evidence="1">
    <location>
        <begin position="1"/>
        <end position="24"/>
    </location>
</feature>
<dbReference type="Proteomes" id="UP001227126">
    <property type="component" value="Unassembled WGS sequence"/>
</dbReference>
<evidence type="ECO:0000256" key="1">
    <source>
        <dbReference type="SAM" id="SignalP"/>
    </source>
</evidence>
<accession>A0ABT7FKF5</accession>
<keyword evidence="3" id="KW-1185">Reference proteome</keyword>
<reference evidence="2 3" key="1">
    <citation type="submission" date="2023-05" db="EMBL/GenBank/DDBJ databases">
        <title>Sedimentitalea sp. nov. JM2-8.</title>
        <authorList>
            <person name="Huang J."/>
        </authorList>
    </citation>
    <scope>NUCLEOTIDE SEQUENCE [LARGE SCALE GENOMIC DNA]</scope>
    <source>
        <strain evidence="2 3">JM2-8</strain>
    </source>
</reference>
<evidence type="ECO:0000313" key="3">
    <source>
        <dbReference type="Proteomes" id="UP001227126"/>
    </source>
</evidence>
<comment type="caution">
    <text evidence="2">The sequence shown here is derived from an EMBL/GenBank/DDBJ whole genome shotgun (WGS) entry which is preliminary data.</text>
</comment>
<dbReference type="EMBL" id="JASNJE010000045">
    <property type="protein sequence ID" value="MDK3075646.1"/>
    <property type="molecule type" value="Genomic_DNA"/>
</dbReference>
<name>A0ABT7FKF5_9RHOB</name>
<feature type="chain" id="PRO_5046783519" evidence="1">
    <location>
        <begin position="25"/>
        <end position="325"/>
    </location>
</feature>
<proteinExistence type="predicted"/>
<organism evidence="2 3">
    <name type="scientific">Sedimentitalea xiamensis</name>
    <dbReference type="NCBI Taxonomy" id="3050037"/>
    <lineage>
        <taxon>Bacteria</taxon>
        <taxon>Pseudomonadati</taxon>
        <taxon>Pseudomonadota</taxon>
        <taxon>Alphaproteobacteria</taxon>
        <taxon>Rhodobacterales</taxon>
        <taxon>Paracoccaceae</taxon>
        <taxon>Sedimentitalea</taxon>
    </lineage>
</organism>
<gene>
    <name evidence="2" type="ORF">QO034_21500</name>
</gene>
<sequence length="325" mass="34805">MRSVWLANVFIALTCILWASVSLAQKKLTDDDDTLVSITSISTSSSKILKADGKERAAIPGEVLYMSDDLLLEREVVVILGAPDFDPRSLTHFSGLARQQVNVGALIAQKGLKRDERPGRTWSNVIKSVWDTIFEVPYKQGTAQGRIGNTHSLGEDCGADSILGCIVPPVPVTSTNGTFEMVWPACSGVTGEAQLRAVGAVISPSSALPGRAVYSDLQPGQYDWEIAWGLKESGVNGERSKGTLEVLDADALGSLRAELETISRLPPDPVSRTLTEAAFLAATGALLDARRLLTEAASAEDPDSPIHDWRQGLIFYLASGIPDTC</sequence>
<keyword evidence="1" id="KW-0732">Signal</keyword>
<protein>
    <submittedName>
        <fullName evidence="2">Uncharacterized protein</fullName>
    </submittedName>
</protein>
<evidence type="ECO:0000313" key="2">
    <source>
        <dbReference type="EMBL" id="MDK3075646.1"/>
    </source>
</evidence>
<dbReference type="RefSeq" id="WP_284487566.1">
    <property type="nucleotide sequence ID" value="NZ_JASNJE010000045.1"/>
</dbReference>